<dbReference type="Pfam" id="PF00535">
    <property type="entry name" value="Glycos_transf_2"/>
    <property type="match status" value="1"/>
</dbReference>
<dbReference type="InterPro" id="IPR050834">
    <property type="entry name" value="Glycosyltransf_2"/>
</dbReference>
<name>A0A2S5KX83_9PROT</name>
<dbReference type="Proteomes" id="UP000238196">
    <property type="component" value="Unassembled WGS sequence"/>
</dbReference>
<feature type="domain" description="Glycosyltransferase 2-like" evidence="1">
    <location>
        <begin position="4"/>
        <end position="123"/>
    </location>
</feature>
<dbReference type="SUPFAM" id="SSF48452">
    <property type="entry name" value="TPR-like"/>
    <property type="match status" value="1"/>
</dbReference>
<reference evidence="2 3" key="1">
    <citation type="submission" date="2018-02" db="EMBL/GenBank/DDBJ databases">
        <title>novel marine gammaproteobacteria from coastal saline agro ecosystem.</title>
        <authorList>
            <person name="Krishnan R."/>
            <person name="Ramesh Kumar N."/>
        </authorList>
    </citation>
    <scope>NUCLEOTIDE SEQUENCE [LARGE SCALE GENOMIC DNA]</scope>
    <source>
        <strain evidence="2 3">228</strain>
    </source>
</reference>
<dbReference type="SUPFAM" id="SSF53448">
    <property type="entry name" value="Nucleotide-diphospho-sugar transferases"/>
    <property type="match status" value="1"/>
</dbReference>
<dbReference type="EMBL" id="PRLP01000003">
    <property type="protein sequence ID" value="PPC79315.1"/>
    <property type="molecule type" value="Genomic_DNA"/>
</dbReference>
<organism evidence="2 3">
    <name type="scientific">Proteobacteria bacterium 228</name>
    <dbReference type="NCBI Taxonomy" id="2083153"/>
    <lineage>
        <taxon>Bacteria</taxon>
        <taxon>Pseudomonadati</taxon>
        <taxon>Pseudomonadota</taxon>
    </lineage>
</organism>
<evidence type="ECO:0000313" key="2">
    <source>
        <dbReference type="EMBL" id="PPC79315.1"/>
    </source>
</evidence>
<evidence type="ECO:0000313" key="3">
    <source>
        <dbReference type="Proteomes" id="UP000238196"/>
    </source>
</evidence>
<dbReference type="Gene3D" id="1.25.40.10">
    <property type="entry name" value="Tetratricopeptide repeat domain"/>
    <property type="match status" value="1"/>
</dbReference>
<evidence type="ECO:0000259" key="1">
    <source>
        <dbReference type="Pfam" id="PF00535"/>
    </source>
</evidence>
<dbReference type="PANTHER" id="PTHR43685">
    <property type="entry name" value="GLYCOSYLTRANSFERASE"/>
    <property type="match status" value="1"/>
</dbReference>
<dbReference type="CDD" id="cd00761">
    <property type="entry name" value="Glyco_tranf_GTA_type"/>
    <property type="match status" value="1"/>
</dbReference>
<dbReference type="Gene3D" id="3.90.550.10">
    <property type="entry name" value="Spore Coat Polysaccharide Biosynthesis Protein SpsA, Chain A"/>
    <property type="match status" value="1"/>
</dbReference>
<dbReference type="PANTHER" id="PTHR43685:SF2">
    <property type="entry name" value="GLYCOSYLTRANSFERASE 2-LIKE DOMAIN-CONTAINING PROTEIN"/>
    <property type="match status" value="1"/>
</dbReference>
<sequence>MHQDTIRHAIASILRQSVQDFEILVVGDGAPKRTRDIVEEMGVADRRIKYFQFAKGLAHGELARHEVIAQAKGEYIAYLGDDDIWLPSHLEVVGNYLEVYDFVNTVQLTVTKNDHWHFYLGNLEDIHCRNKMLGSKFNFFGPSAAAHRKDSYFRLPMGWRPKPEGMWSDLHMWRQWLTHKEMRMKSIAEVTAIHLSDKERLNDSIEDRCQEMLLWLDNIKSDSFMERIDAKHKEYWRDRAMQGIAFKGLSAVIDRLFDSGLYEEAYELCNAVNESTTAFLKTTLKGLACLIKIGELSKAECLLETAMTVHRDAPAVYNYGFSIYMASNKFDDAVRVLEKAFALGLESDQLYKNMSRAEECRNNYSQALFYMMKVSHSGLNRHAEKRIEFLEGKVSACEKEWVDK</sequence>
<dbReference type="InterPro" id="IPR011990">
    <property type="entry name" value="TPR-like_helical_dom_sf"/>
</dbReference>
<comment type="caution">
    <text evidence="2">The sequence shown here is derived from an EMBL/GenBank/DDBJ whole genome shotgun (WGS) entry which is preliminary data.</text>
</comment>
<dbReference type="InterPro" id="IPR001173">
    <property type="entry name" value="Glyco_trans_2-like"/>
</dbReference>
<proteinExistence type="predicted"/>
<dbReference type="AlphaFoldDB" id="A0A2S5KX83"/>
<protein>
    <recommendedName>
        <fullName evidence="1">Glycosyltransferase 2-like domain-containing protein</fullName>
    </recommendedName>
</protein>
<dbReference type="InterPro" id="IPR029044">
    <property type="entry name" value="Nucleotide-diphossugar_trans"/>
</dbReference>
<accession>A0A2S5KX83</accession>
<gene>
    <name evidence="2" type="ORF">C4K68_01010</name>
</gene>